<dbReference type="Proteomes" id="UP000182569">
    <property type="component" value="Chromosome"/>
</dbReference>
<organism evidence="3 4">
    <name type="scientific">Clostridium estertheticum subsp. estertheticum</name>
    <dbReference type="NCBI Taxonomy" id="1552"/>
    <lineage>
        <taxon>Bacteria</taxon>
        <taxon>Bacillati</taxon>
        <taxon>Bacillota</taxon>
        <taxon>Clostridia</taxon>
        <taxon>Eubacteriales</taxon>
        <taxon>Clostridiaceae</taxon>
        <taxon>Clostridium</taxon>
    </lineage>
</organism>
<dbReference type="OrthoDB" id="9776839at2"/>
<dbReference type="PRINTS" id="PR00368">
    <property type="entry name" value="FADPNR"/>
</dbReference>
<dbReference type="EMBL" id="CP015756">
    <property type="protein sequence ID" value="APC38813.1"/>
    <property type="molecule type" value="Genomic_DNA"/>
</dbReference>
<evidence type="ECO:0000313" key="3">
    <source>
        <dbReference type="EMBL" id="APC38813.1"/>
    </source>
</evidence>
<dbReference type="Pfam" id="PF07992">
    <property type="entry name" value="Pyr_redox_2"/>
    <property type="match status" value="1"/>
</dbReference>
<dbReference type="PRINTS" id="PR00469">
    <property type="entry name" value="PNDRDTASEII"/>
</dbReference>
<dbReference type="InterPro" id="IPR023753">
    <property type="entry name" value="FAD/NAD-binding_dom"/>
</dbReference>
<dbReference type="PANTHER" id="PTHR42949">
    <property type="entry name" value="ANAEROBIC GLYCEROL-3-PHOSPHATE DEHYDROGENASE SUBUNIT B"/>
    <property type="match status" value="1"/>
</dbReference>
<protein>
    <recommendedName>
        <fullName evidence="2">FAD/NAD(P)-binding domain-containing protein</fullName>
    </recommendedName>
</protein>
<dbReference type="Gene3D" id="3.50.50.60">
    <property type="entry name" value="FAD/NAD(P)-binding domain"/>
    <property type="match status" value="2"/>
</dbReference>
<gene>
    <name evidence="3" type="ORF">A7L45_01390</name>
</gene>
<feature type="domain" description="FAD/NAD(P)-binding" evidence="2">
    <location>
        <begin position="4"/>
        <end position="300"/>
    </location>
</feature>
<dbReference type="PANTHER" id="PTHR42949:SF3">
    <property type="entry name" value="ANAEROBIC GLYCEROL-3-PHOSPHATE DEHYDROGENASE SUBUNIT B"/>
    <property type="match status" value="1"/>
</dbReference>
<sequence>MQLYDIVVIGGGPAGLAAAISAKEHYEGKVLILEREKQLGGILNQCIHNGFGKNIFSEDLTGPEFVQKFIDKIKKLNISYKLNTTVLNLSDTKEINVVNSEIGTFKICAKTIIIATGCRERPRGFSNLPGSRCAGIYTVGCAQKFVNIEGYMPGKEIVILGTGDIALTVARRLTIEGANVKAVIESKNVIDAVDKKLCDSLKDFNIPLKMRHKIVDIQGKGRIEGITLVKIDSNNEVINGSEERISCDALLLSVDLYPDNELAKQARIVVNSSTGRIKLNENSQTNIGGIFACGGVVQGYNFHESVVKQSYAIGESASLYANNSEI</sequence>
<dbReference type="KEGG" id="ceu:A7L45_01390"/>
<dbReference type="InterPro" id="IPR051691">
    <property type="entry name" value="Metab_Enz_Cyan_OpOx_G3PDH"/>
</dbReference>
<dbReference type="STRING" id="1552.A7L45_01390"/>
<dbReference type="AlphaFoldDB" id="A0A1J0GBT2"/>
<proteinExistence type="predicted"/>
<dbReference type="RefSeq" id="WP_071611110.1">
    <property type="nucleotide sequence ID" value="NZ_CP015756.1"/>
</dbReference>
<dbReference type="InterPro" id="IPR036188">
    <property type="entry name" value="FAD/NAD-bd_sf"/>
</dbReference>
<accession>A0A1J0GBT2</accession>
<name>A0A1J0GBT2_9CLOT</name>
<evidence type="ECO:0000259" key="2">
    <source>
        <dbReference type="Pfam" id="PF07992"/>
    </source>
</evidence>
<evidence type="ECO:0000256" key="1">
    <source>
        <dbReference type="ARBA" id="ARBA00023002"/>
    </source>
</evidence>
<evidence type="ECO:0000313" key="4">
    <source>
        <dbReference type="Proteomes" id="UP000182569"/>
    </source>
</evidence>
<dbReference type="GO" id="GO:0016491">
    <property type="term" value="F:oxidoreductase activity"/>
    <property type="evidence" value="ECO:0007669"/>
    <property type="project" value="UniProtKB-KW"/>
</dbReference>
<keyword evidence="4" id="KW-1185">Reference proteome</keyword>
<dbReference type="SUPFAM" id="SSF51905">
    <property type="entry name" value="FAD/NAD(P)-binding domain"/>
    <property type="match status" value="1"/>
</dbReference>
<reference evidence="4" key="1">
    <citation type="journal article" date="2016" name="Front. Microbiol.">
        <title>Complete Genome Sequence of Clostridium estertheticum DSM 8809, a Microbe Identified in Spoiled Vacuum Packed Beef.</title>
        <authorList>
            <person name="Yu Z."/>
            <person name="Gunn L."/>
            <person name="Brennan E."/>
            <person name="Reid R."/>
            <person name="Wall P.G."/>
            <person name="Gaora O.P."/>
            <person name="Hurley D."/>
            <person name="Bolton D."/>
            <person name="Fanning S."/>
        </authorList>
    </citation>
    <scope>NUCLEOTIDE SEQUENCE [LARGE SCALE GENOMIC DNA]</scope>
    <source>
        <strain evidence="4">DSM 8809</strain>
    </source>
</reference>
<keyword evidence="1" id="KW-0560">Oxidoreductase</keyword>